<gene>
    <name evidence="1" type="ORF">DDT42_01324</name>
</gene>
<sequence>MDVADTKFFKATLVADSFLHFYSTEFLKTTTVDRILHNWALMFAVNEVKADPNKRHLENLQNTNFYSTPATPKNVETRSYLLNPVPEDTSAGKLSLMRVERFLPCSEFEFMIMSKSGEDPPEIISYGKKKSHHTLKCGCKDCERKKSTSNAWHEIRIEPIYKEQVNIRTERFVNPLDFKKIDEIIYAKKHPMRPSPLYIVEGRFHDVLVLPQLKEIFPCNCPYLEWAK</sequence>
<dbReference type="Proteomes" id="UP000811545">
    <property type="component" value="Unassembled WGS sequence"/>
</dbReference>
<evidence type="ECO:0000313" key="2">
    <source>
        <dbReference type="Proteomes" id="UP000811545"/>
    </source>
</evidence>
<accession>A0A9E2F7D6</accession>
<dbReference type="Pfam" id="PF26241">
    <property type="entry name" value="Cas_Csc1"/>
    <property type="match status" value="1"/>
</dbReference>
<dbReference type="InterPro" id="IPR017576">
    <property type="entry name" value="CRISPR-assoc_prot_Csc1"/>
</dbReference>
<comment type="caution">
    <text evidence="1">The sequence shown here is derived from an EMBL/GenBank/DDBJ whole genome shotgun (WGS) entry which is preliminary data.</text>
</comment>
<dbReference type="AlphaFoldDB" id="A0A9E2F7D6"/>
<dbReference type="EMBL" id="QLTW01000095">
    <property type="protein sequence ID" value="MBT9145453.1"/>
    <property type="molecule type" value="Genomic_DNA"/>
</dbReference>
<protein>
    <submittedName>
        <fullName evidence="1">Uncharacterized protein</fullName>
    </submittedName>
</protein>
<organism evidence="1 2">
    <name type="scientific">Psychracetigena formicireducens</name>
    <dbReference type="NCBI Taxonomy" id="2986056"/>
    <lineage>
        <taxon>Bacteria</taxon>
        <taxon>Bacillati</taxon>
        <taxon>Candidatus Lithacetigenota</taxon>
        <taxon>Candidatus Psychracetigena</taxon>
    </lineage>
</organism>
<name>A0A9E2F7D6_PSYF1</name>
<reference evidence="1 2" key="1">
    <citation type="journal article" date="2021" name="bioRxiv">
        <title>Unique metabolic strategies in Hadean analogues reveal hints for primordial physiology.</title>
        <authorList>
            <person name="Nobu M.K."/>
            <person name="Nakai R."/>
            <person name="Tamazawa S."/>
            <person name="Mori H."/>
            <person name="Toyoda A."/>
            <person name="Ijiri A."/>
            <person name="Suzuki S."/>
            <person name="Kurokawa K."/>
            <person name="Kamagata Y."/>
            <person name="Tamaki H."/>
        </authorList>
    </citation>
    <scope>NUCLEOTIDE SEQUENCE [LARGE SCALE GENOMIC DNA]</scope>
    <source>
        <strain evidence="1">BS525</strain>
    </source>
</reference>
<proteinExistence type="predicted"/>
<evidence type="ECO:0000313" key="1">
    <source>
        <dbReference type="EMBL" id="MBT9145453.1"/>
    </source>
</evidence>